<name>A0A2J8I6Q4_VIBDI</name>
<dbReference type="RefSeq" id="WP_102965459.1">
    <property type="nucleotide sequence ID" value="NZ_POSK01000002.1"/>
</dbReference>
<proteinExistence type="predicted"/>
<evidence type="ECO:0000256" key="1">
    <source>
        <dbReference type="SAM" id="MobiDB-lite"/>
    </source>
</evidence>
<dbReference type="AlphaFoldDB" id="A0A2J8I6Q4"/>
<comment type="caution">
    <text evidence="2">The sequence shown here is derived from an EMBL/GenBank/DDBJ whole genome shotgun (WGS) entry which is preliminary data.</text>
</comment>
<evidence type="ECO:0000313" key="2">
    <source>
        <dbReference type="EMBL" id="PNI06171.1"/>
    </source>
</evidence>
<dbReference type="OrthoDB" id="5829657at2"/>
<dbReference type="EMBL" id="POSK01000002">
    <property type="protein sequence ID" value="PNI06171.1"/>
    <property type="molecule type" value="Genomic_DNA"/>
</dbReference>
<reference evidence="2 3" key="1">
    <citation type="submission" date="2018-01" db="EMBL/GenBank/DDBJ databases">
        <title>Draft genome sequences of six Vibrio diazotrophicus strains isolated from deep-sea sediments of the Baltic Sea.</title>
        <authorList>
            <person name="Castillo D."/>
            <person name="Vandieken V."/>
            <person name="Chiang O."/>
            <person name="Middelboe M."/>
        </authorList>
    </citation>
    <scope>NUCLEOTIDE SEQUENCE [LARGE SCALE GENOMIC DNA]</scope>
    <source>
        <strain evidence="2 3">60.27F</strain>
    </source>
</reference>
<organism evidence="2 3">
    <name type="scientific">Vibrio diazotrophicus</name>
    <dbReference type="NCBI Taxonomy" id="685"/>
    <lineage>
        <taxon>Bacteria</taxon>
        <taxon>Pseudomonadati</taxon>
        <taxon>Pseudomonadota</taxon>
        <taxon>Gammaproteobacteria</taxon>
        <taxon>Vibrionales</taxon>
        <taxon>Vibrionaceae</taxon>
        <taxon>Vibrio</taxon>
    </lineage>
</organism>
<protein>
    <submittedName>
        <fullName evidence="2">Uncharacterized protein</fullName>
    </submittedName>
</protein>
<sequence>MTEDIDYCPSTSIENLPATSPAHLPCPDMAGMENPDPKKRQRSLFLLGKLREKHGIHKRKSAAPNSACFEYVCTEEGCIEPWGAVNNAVGY</sequence>
<accession>A0A2J8I6Q4</accession>
<evidence type="ECO:0000313" key="3">
    <source>
        <dbReference type="Proteomes" id="UP000236449"/>
    </source>
</evidence>
<feature type="region of interest" description="Disordered" evidence="1">
    <location>
        <begin position="18"/>
        <end position="38"/>
    </location>
</feature>
<dbReference type="Proteomes" id="UP000236449">
    <property type="component" value="Unassembled WGS sequence"/>
</dbReference>
<gene>
    <name evidence="2" type="ORF">C1N32_04005</name>
</gene>